<dbReference type="EMBL" id="UFSX01000001">
    <property type="protein sequence ID" value="SUV28633.1"/>
    <property type="molecule type" value="Genomic_DNA"/>
</dbReference>
<keyword evidence="1" id="KW-1133">Transmembrane helix</keyword>
<keyword evidence="1" id="KW-0812">Transmembrane</keyword>
<dbReference type="STRING" id="483216.BACEGG_01440"/>
<evidence type="ECO:0000313" key="2">
    <source>
        <dbReference type="EMBL" id="SUV28633.1"/>
    </source>
</evidence>
<dbReference type="Proteomes" id="UP000254424">
    <property type="component" value="Unassembled WGS sequence"/>
</dbReference>
<name>A0A380YJB7_9BACE</name>
<reference evidence="2 3" key="1">
    <citation type="submission" date="2018-06" db="EMBL/GenBank/DDBJ databases">
        <authorList>
            <consortium name="Pathogen Informatics"/>
            <person name="Doyle S."/>
        </authorList>
    </citation>
    <scope>NUCLEOTIDE SEQUENCE [LARGE SCALE GENOMIC DNA]</scope>
    <source>
        <strain evidence="2 3">NCTC11155</strain>
    </source>
</reference>
<sequence>MKWKNGILHDYTNKNTIFFLVTLKMCFITVCRVLLISKEAGYLYCKSGDMFLFVEIISTDKKEKF</sequence>
<dbReference type="AlphaFoldDB" id="A0A380YJB7"/>
<proteinExistence type="predicted"/>
<evidence type="ECO:0000313" key="3">
    <source>
        <dbReference type="Proteomes" id="UP000254424"/>
    </source>
</evidence>
<accession>A0A380YJB7</accession>
<evidence type="ECO:0000256" key="1">
    <source>
        <dbReference type="SAM" id="Phobius"/>
    </source>
</evidence>
<protein>
    <submittedName>
        <fullName evidence="2">Uncharacterized protein</fullName>
    </submittedName>
</protein>
<gene>
    <name evidence="2" type="ORF">NCTC11155_00584</name>
</gene>
<keyword evidence="1" id="KW-0472">Membrane</keyword>
<organism evidence="2 3">
    <name type="scientific">Bacteroides eggerthii</name>
    <dbReference type="NCBI Taxonomy" id="28111"/>
    <lineage>
        <taxon>Bacteria</taxon>
        <taxon>Pseudomonadati</taxon>
        <taxon>Bacteroidota</taxon>
        <taxon>Bacteroidia</taxon>
        <taxon>Bacteroidales</taxon>
        <taxon>Bacteroidaceae</taxon>
        <taxon>Bacteroides</taxon>
    </lineage>
</organism>
<feature type="transmembrane region" description="Helical" evidence="1">
    <location>
        <begin position="16"/>
        <end position="35"/>
    </location>
</feature>